<dbReference type="GO" id="GO:0006310">
    <property type="term" value="P:DNA recombination"/>
    <property type="evidence" value="ECO:0007669"/>
    <property type="project" value="UniProtKB-KW"/>
</dbReference>
<sequence length="1928" mass="215160">LGIIPSTRSTLSHMLSSTTQGPFCTGCARPWLSTQFVTCDGCRRKAARWKVKARQRAAAAVEESRLSTMPPSRPLLRRLAPVLQAPLTSRESSDISNAVLQPAPRRLDPSTERSLVSQPPQAAGVKRCIPASLRATIKKQRTLDPRTFQDTLNQALGFLRDEVDARSAASNAFPPEVSSSHVRTSIARYEEEISAAANRDVCCSCGKLVPKSNIYNVHDMDPLLLPLRGALDTCGRHDNTWDLCSSCHASLNRNIIPKFSARNMVNVTMCQNYPPALKDLTLSEEYLIAKCHPLGVVLKLRPGGRSSPVNYHALRGHFIVIPQDPGPLLDILPGPDLTLHSLIKVFWLGARPPVDSDLSPFLAVRKAKVLAALQYLVQHNHLYHNITVNYRMIDDWSDDFIPPELRDNIICLDELDHHEREGYTVSLRQGNYENDLQAAQDSALDSNGGGPHITGSIFTDINGERQDPNVCALDALVSVVTNRPPPSREVMSARESERNTQLLDHRKIPVVSYTIRGEATLMDHWTDPHYFTAAFPTLFPAGIGGHLDERTIPVSLAAFADWALRHHSRRFARHKTFMYLLYDVIQLRKSSMGNGFLVKRQNWQSTMNDIASLTVNQLQDAAKTAAAGQKIEDLIIRRLLRNIETIGMQVPGSFAQKLRMRSEIRGLIARYGMPAFWITINPSDLRNPLVLILAGVEYSGVNLATANAAIREAAATSNPVAVAEFFNHVCKAILDGLFATNTGQTGILGDLSNHFAVVETNGRGMLHLHGLAWARGNLAFTTLRDRLLQDSDFAARMIRYLESIITQGVDESILHDPEVNLPSISPSATDNESDNDFHLRLSIDSNCVARKMQVHSKNHLATCFKYRKTASGKNACRFGMPRDLVPTSYIDKFGLIHLARNHAWINPWNPAIASCVRSNQDISWIPTVSKSLSLIYYITNYATKDDVSPWQIVAKAALLRHSIEKARKADPPTATDLRLREKGMGNFALRCFNTLSHDREISGVQVASVLLQLPTYYTVNYSFTRINLWWLRRYVRAIIRSDNLDRSRSSDSIAEEPCAYETGDTAPVSIFDNYKWRGPHLASLALFEYCMLVKTKNIRDAIADDADFDPSHPRYTTHVQRLARSPSQVATVTFSGQLTEFQAAEDAVLGGHPKTTAIINDMSEILLGLFVPWTHLVNLFRRYATQRDTCIQVWTAVEPTLPFHIRAFARNIELLRKSKEDCQADAKLWKSANGAADSFHHDVDELEPATFGSDSDDAEGSFRLQDETFNAETLIAAYHSITKAWHRESLVAGRRIPPLLRATTPTRNLDLQNLQPLDIPRTLAYETSGLQFVPPSTLQEWESRLKGFANLDREDTTEREVATSSLTLDDFDVQVEDNIFQPALTSFDMFPDIDDHQSRVGENPTGASLTSLVIEVIPLNQKQHLIVESVLSEALTWADHPYDSSQRKQTLLYVGGEGGTGKSQIVKAIEAGMSLVGRKHEVILMAPTGAAADNIGGNTYHTSLGISIDRSRATAMSSRVRRLWSRKTIMFVDEVSMMDLTMIGVIDNHCKIAKSLDRSSTDLFGGLPVVIFIGDFFQFPPVRGPALWKEPRTGAGAEENGRLLWHHFKQVIILDEQMRQSEDAPFRDLLSRARAGTLTEADRAVLNSKTITSLASPQLQDATTIVKLNSLRHQVNRVRIEQFARARCQNVYIFPALHSRTRSTGPINLRLRADDLLQQPDQGTKVPFPGLFLYTPNMPAVILTNICTLLGLVNGAAGTAVGIVVDQTAEFFQIDDLYIMCTKPPACILFKPDRPKPTAFQDLEPSILPVFPLERSITLKGYSVRRKQVPMCPAYCLTDYKVQGSTLVAAILDLKDDPTIRGQDRHRKYCSTYVQLSRLRSSKGLHLLQEVDMEDLRFGPDPRLLTEMQRLQALEKTTIAAWQEALDL</sequence>
<protein>
    <recommendedName>
        <fullName evidence="1">ATP-dependent DNA helicase</fullName>
        <ecNumber evidence="1">5.6.2.3</ecNumber>
    </recommendedName>
</protein>
<feature type="domain" description="DUF6570" evidence="5">
    <location>
        <begin position="255"/>
        <end position="392"/>
    </location>
</feature>
<keyword evidence="1 6" id="KW-0347">Helicase</keyword>
<name>A0A1Q5UAQ4_9EURO</name>
<keyword evidence="1" id="KW-0547">Nucleotide-binding</keyword>
<dbReference type="GO" id="GO:0043139">
    <property type="term" value="F:5'-3' DNA helicase activity"/>
    <property type="evidence" value="ECO:0007669"/>
    <property type="project" value="UniProtKB-EC"/>
</dbReference>
<comment type="catalytic activity">
    <reaction evidence="1">
        <text>ATP + H2O = ADP + phosphate + H(+)</text>
        <dbReference type="Rhea" id="RHEA:13065"/>
        <dbReference type="ChEBI" id="CHEBI:15377"/>
        <dbReference type="ChEBI" id="CHEBI:15378"/>
        <dbReference type="ChEBI" id="CHEBI:30616"/>
        <dbReference type="ChEBI" id="CHEBI:43474"/>
        <dbReference type="ChEBI" id="CHEBI:456216"/>
        <dbReference type="EC" id="5.6.2.3"/>
    </reaction>
</comment>
<dbReference type="SUPFAM" id="SSF52540">
    <property type="entry name" value="P-loop containing nucleoside triphosphate hydrolases"/>
    <property type="match status" value="2"/>
</dbReference>
<dbReference type="Pfam" id="PF05970">
    <property type="entry name" value="PIF1"/>
    <property type="match status" value="1"/>
</dbReference>
<keyword evidence="1" id="KW-0067">ATP-binding</keyword>
<evidence type="ECO:0000256" key="2">
    <source>
        <dbReference type="SAM" id="MobiDB-lite"/>
    </source>
</evidence>
<keyword evidence="1" id="KW-0234">DNA repair</keyword>
<comment type="similarity">
    <text evidence="1">Belongs to the helicase family.</text>
</comment>
<accession>A0A1Q5UAQ4</accession>
<feature type="non-terminal residue" evidence="6">
    <location>
        <position position="1"/>
    </location>
</feature>
<dbReference type="EC" id="5.6.2.3" evidence="1"/>
<dbReference type="InterPro" id="IPR010285">
    <property type="entry name" value="DNA_helicase_pif1-like_DEAD"/>
</dbReference>
<dbReference type="PANTHER" id="PTHR47642">
    <property type="entry name" value="ATP-DEPENDENT DNA HELICASE"/>
    <property type="match status" value="1"/>
</dbReference>
<dbReference type="STRING" id="1316194.A0A1Q5UAQ4"/>
<feature type="region of interest" description="Disordered" evidence="2">
    <location>
        <begin position="91"/>
        <end position="121"/>
    </location>
</feature>
<dbReference type="Proteomes" id="UP000186955">
    <property type="component" value="Unassembled WGS sequence"/>
</dbReference>
<dbReference type="InterPro" id="IPR027417">
    <property type="entry name" value="P-loop_NTPase"/>
</dbReference>
<evidence type="ECO:0000259" key="3">
    <source>
        <dbReference type="Pfam" id="PF05970"/>
    </source>
</evidence>
<dbReference type="EMBL" id="MNBE01000500">
    <property type="protein sequence ID" value="OKP09553.1"/>
    <property type="molecule type" value="Genomic_DNA"/>
</dbReference>
<dbReference type="InterPro" id="IPR051055">
    <property type="entry name" value="PIF1_helicase"/>
</dbReference>
<dbReference type="GO" id="GO:0016887">
    <property type="term" value="F:ATP hydrolysis activity"/>
    <property type="evidence" value="ECO:0007669"/>
    <property type="project" value="RHEA"/>
</dbReference>
<feature type="domain" description="DNA helicase Pif1-like DEAD-box helicase" evidence="3">
    <location>
        <begin position="1446"/>
        <end position="1638"/>
    </location>
</feature>
<comment type="caution">
    <text evidence="6">The sequence shown here is derived from an EMBL/GenBank/DDBJ whole genome shotgun (WGS) entry which is preliminary data.</text>
</comment>
<organism evidence="6 7">
    <name type="scientific">Penicillium subrubescens</name>
    <dbReference type="NCBI Taxonomy" id="1316194"/>
    <lineage>
        <taxon>Eukaryota</taxon>
        <taxon>Fungi</taxon>
        <taxon>Dikarya</taxon>
        <taxon>Ascomycota</taxon>
        <taxon>Pezizomycotina</taxon>
        <taxon>Eurotiomycetes</taxon>
        <taxon>Eurotiomycetidae</taxon>
        <taxon>Eurotiales</taxon>
        <taxon>Aspergillaceae</taxon>
        <taxon>Penicillium</taxon>
    </lineage>
</organism>
<gene>
    <name evidence="6" type="ORF">PENSUB_5098</name>
</gene>
<proteinExistence type="inferred from homology"/>
<dbReference type="Pfam" id="PF20209">
    <property type="entry name" value="DUF6570"/>
    <property type="match status" value="1"/>
</dbReference>
<keyword evidence="1" id="KW-0233">DNA recombination</keyword>
<dbReference type="GO" id="GO:0000723">
    <property type="term" value="P:telomere maintenance"/>
    <property type="evidence" value="ECO:0007669"/>
    <property type="project" value="InterPro"/>
</dbReference>
<keyword evidence="7" id="KW-1185">Reference proteome</keyword>
<dbReference type="InterPro" id="IPR046700">
    <property type="entry name" value="DUF6570"/>
</dbReference>
<dbReference type="GO" id="GO:0005524">
    <property type="term" value="F:ATP binding"/>
    <property type="evidence" value="ECO:0007669"/>
    <property type="project" value="UniProtKB-KW"/>
</dbReference>
<keyword evidence="1" id="KW-0378">Hydrolase</keyword>
<keyword evidence="1" id="KW-0227">DNA damage</keyword>
<dbReference type="InterPro" id="IPR025476">
    <property type="entry name" value="Helitron_helicase-like"/>
</dbReference>
<dbReference type="PANTHER" id="PTHR47642:SF6">
    <property type="entry name" value="ATP-DEPENDENT DNA HELICASE"/>
    <property type="match status" value="1"/>
</dbReference>
<comment type="cofactor">
    <cofactor evidence="1">
        <name>Mg(2+)</name>
        <dbReference type="ChEBI" id="CHEBI:18420"/>
    </cofactor>
</comment>
<evidence type="ECO:0000313" key="7">
    <source>
        <dbReference type="Proteomes" id="UP000186955"/>
    </source>
</evidence>
<feature type="domain" description="Helitron helicase-like" evidence="4">
    <location>
        <begin position="559"/>
        <end position="771"/>
    </location>
</feature>
<dbReference type="GO" id="GO:0006281">
    <property type="term" value="P:DNA repair"/>
    <property type="evidence" value="ECO:0007669"/>
    <property type="project" value="UniProtKB-KW"/>
</dbReference>
<evidence type="ECO:0000313" key="6">
    <source>
        <dbReference type="EMBL" id="OKP09553.1"/>
    </source>
</evidence>
<reference evidence="6 7" key="1">
    <citation type="submission" date="2016-10" db="EMBL/GenBank/DDBJ databases">
        <title>Genome sequence of the ascomycete fungus Penicillium subrubescens.</title>
        <authorList>
            <person name="De Vries R.P."/>
            <person name="Peng M."/>
            <person name="Dilokpimol A."/>
            <person name="Hilden K."/>
            <person name="Makela M.R."/>
            <person name="Grigoriev I."/>
            <person name="Riley R."/>
            <person name="Granchi Z."/>
        </authorList>
    </citation>
    <scope>NUCLEOTIDE SEQUENCE [LARGE SCALE GENOMIC DNA]</scope>
    <source>
        <strain evidence="6 7">CBS 132785</strain>
    </source>
</reference>
<evidence type="ECO:0000256" key="1">
    <source>
        <dbReference type="RuleBase" id="RU363044"/>
    </source>
</evidence>
<dbReference type="Pfam" id="PF14214">
    <property type="entry name" value="Helitron_like_N"/>
    <property type="match status" value="1"/>
</dbReference>
<evidence type="ECO:0000259" key="5">
    <source>
        <dbReference type="Pfam" id="PF20209"/>
    </source>
</evidence>
<dbReference type="Gene3D" id="3.40.50.300">
    <property type="entry name" value="P-loop containing nucleotide triphosphate hydrolases"/>
    <property type="match status" value="1"/>
</dbReference>
<evidence type="ECO:0000259" key="4">
    <source>
        <dbReference type="Pfam" id="PF14214"/>
    </source>
</evidence>